<proteinExistence type="predicted"/>
<dbReference type="KEGG" id="sinb:SIDU_06070"/>
<dbReference type="EMBL" id="CP013070">
    <property type="protein sequence ID" value="APL94106.1"/>
    <property type="molecule type" value="Genomic_DNA"/>
</dbReference>
<dbReference type="AlphaFoldDB" id="A0A1L5BMN3"/>
<protein>
    <submittedName>
        <fullName evidence="1">Uncharacterized protein</fullName>
    </submittedName>
</protein>
<organism evidence="1 2">
    <name type="scientific">Sphingobium indicum (strain DSM 16412 / CCM 7286 / MTCC 6364 / B90A)</name>
    <dbReference type="NCBI Taxonomy" id="861109"/>
    <lineage>
        <taxon>Bacteria</taxon>
        <taxon>Pseudomonadati</taxon>
        <taxon>Pseudomonadota</taxon>
        <taxon>Alphaproteobacteria</taxon>
        <taxon>Sphingomonadales</taxon>
        <taxon>Sphingomonadaceae</taxon>
        <taxon>Sphingobium</taxon>
    </lineage>
</organism>
<reference evidence="1 2" key="1">
    <citation type="journal article" date="2012" name="J. Bacteriol.">
        <title>Genome sequence of Sphingobium indicum B90A, a hexachlorocyclohexane-degrading bacterium.</title>
        <authorList>
            <person name="Anand S."/>
            <person name="Sangwan N."/>
            <person name="Lata P."/>
            <person name="Kaur J."/>
            <person name="Dua A."/>
            <person name="Singh A.K."/>
            <person name="Verma M."/>
            <person name="Kaur J."/>
            <person name="Khurana J.P."/>
            <person name="Khurana P."/>
            <person name="Mathur S."/>
            <person name="Lal R."/>
        </authorList>
    </citation>
    <scope>NUCLEOTIDE SEQUENCE [LARGE SCALE GENOMIC DNA]</scope>
    <source>
        <strain evidence="2">DSM 16412 / CCM 7286 / MTCC 6364 / B90A</strain>
    </source>
</reference>
<name>A0A1L5BMN3_SPHIB</name>
<dbReference type="Proteomes" id="UP000004550">
    <property type="component" value="Chromosome"/>
</dbReference>
<evidence type="ECO:0000313" key="1">
    <source>
        <dbReference type="EMBL" id="APL94106.1"/>
    </source>
</evidence>
<evidence type="ECO:0000313" key="2">
    <source>
        <dbReference type="Proteomes" id="UP000004550"/>
    </source>
</evidence>
<gene>
    <name evidence="1" type="ORF">SIDU_06070</name>
</gene>
<sequence>MTERNDISSRTCEIVQAVEAGQLAMFRLAERNHGLTLKILSLETGIPHGTLRSYAQGTAMPVSALVKLSRAIPNELTSLMLDPGGKVVADAEAEETDLDDAAIAALEYALRWARSRHPESPSGVRIDHTEKPGLHLAAAGLQDRVGKVA</sequence>
<dbReference type="RefSeq" id="WP_007685931.1">
    <property type="nucleotide sequence ID" value="NZ_CP013070.1"/>
</dbReference>
<accession>A0A1L5BMN3</accession>